<reference evidence="3 4" key="1">
    <citation type="submission" date="2016-10" db="EMBL/GenBank/DDBJ databases">
        <authorList>
            <person name="de Groot N.N."/>
        </authorList>
    </citation>
    <scope>NUCLEOTIDE SEQUENCE [LARGE SCALE GENOMIC DNA]</scope>
    <source>
        <strain evidence="3 4">DSM 22489</strain>
    </source>
</reference>
<dbReference type="InterPro" id="IPR008969">
    <property type="entry name" value="CarboxyPept-like_regulatory"/>
</dbReference>
<gene>
    <name evidence="3" type="ORF">SAMN05421819_0269</name>
</gene>
<feature type="region of interest" description="Disordered" evidence="1">
    <location>
        <begin position="278"/>
        <end position="334"/>
    </location>
</feature>
<protein>
    <recommendedName>
        <fullName evidence="5">Carboxypeptidase regulatory-like domain-containing protein</fullName>
    </recommendedName>
</protein>
<dbReference type="EMBL" id="FNVA01000001">
    <property type="protein sequence ID" value="SEF51691.1"/>
    <property type="molecule type" value="Genomic_DNA"/>
</dbReference>
<dbReference type="RefSeq" id="WP_103931228.1">
    <property type="nucleotide sequence ID" value="NZ_FNVA01000001.1"/>
</dbReference>
<feature type="signal peptide" evidence="2">
    <location>
        <begin position="1"/>
        <end position="26"/>
    </location>
</feature>
<dbReference type="AlphaFoldDB" id="A0A1H5SPC1"/>
<feature type="compositionally biased region" description="Polar residues" evidence="1">
    <location>
        <begin position="278"/>
        <end position="293"/>
    </location>
</feature>
<evidence type="ECO:0000256" key="1">
    <source>
        <dbReference type="SAM" id="MobiDB-lite"/>
    </source>
</evidence>
<feature type="region of interest" description="Disordered" evidence="1">
    <location>
        <begin position="443"/>
        <end position="467"/>
    </location>
</feature>
<organism evidence="3 4">
    <name type="scientific">Bryocella elongata</name>
    <dbReference type="NCBI Taxonomy" id="863522"/>
    <lineage>
        <taxon>Bacteria</taxon>
        <taxon>Pseudomonadati</taxon>
        <taxon>Acidobacteriota</taxon>
        <taxon>Terriglobia</taxon>
        <taxon>Terriglobales</taxon>
        <taxon>Acidobacteriaceae</taxon>
        <taxon>Bryocella</taxon>
    </lineage>
</organism>
<keyword evidence="4" id="KW-1185">Reference proteome</keyword>
<evidence type="ECO:0008006" key="5">
    <source>
        <dbReference type="Google" id="ProtNLM"/>
    </source>
</evidence>
<evidence type="ECO:0000313" key="3">
    <source>
        <dbReference type="EMBL" id="SEF51691.1"/>
    </source>
</evidence>
<feature type="region of interest" description="Disordered" evidence="1">
    <location>
        <begin position="367"/>
        <end position="394"/>
    </location>
</feature>
<evidence type="ECO:0000313" key="4">
    <source>
        <dbReference type="Proteomes" id="UP000236728"/>
    </source>
</evidence>
<feature type="chain" id="PRO_5009284254" description="Carboxypeptidase regulatory-like domain-containing protein" evidence="2">
    <location>
        <begin position="27"/>
        <end position="467"/>
    </location>
</feature>
<dbReference type="Proteomes" id="UP000236728">
    <property type="component" value="Unassembled WGS sequence"/>
</dbReference>
<evidence type="ECO:0000256" key="2">
    <source>
        <dbReference type="SAM" id="SignalP"/>
    </source>
</evidence>
<sequence length="467" mass="48771">MYGPGRITPSLRLLALLLSLPLLAHASGPVTGNVTNRTVGKPSAGDTVTLLKLTTGMEEVISTTTDAHGHFKLDVPDDAMHLIRVTHDKASYFAPLQPTTHDVTVDVYDAAPVVAGVSTTVQELHVETSADKLQVVEVIQVTNQSQPAKTQFGPKGYDFYLPPNAHIVRTVAMRDQLPVPATATPVGDANHYTFIFPIRPGETQFGIFYDLPYNGKAEIPLHIVQPVATLAVLLPPSVTFKSGRGANFAQQAASADNGNAQTWTATQIAGDSTLSFSISGTGSLQPQGPAQGSTPGGGAPAEAGAPSGGADPGQAATADTRPGGGLGNPLDPNGDRDPWGKYKWFILGGFVLLLAIGAGFMLRAPSGTDGAQAGSAQNPVYASPLQPHRPAAPISSDQHILSAMKEELFALETERLQKHISEDEYLEHKAALEAVLRRALNRSSNAAAGQPDKADKSSGPTTPTGAA</sequence>
<dbReference type="SUPFAM" id="SSF49464">
    <property type="entry name" value="Carboxypeptidase regulatory domain-like"/>
    <property type="match status" value="1"/>
</dbReference>
<feature type="compositionally biased region" description="Polar residues" evidence="1">
    <location>
        <begin position="458"/>
        <end position="467"/>
    </location>
</feature>
<dbReference type="OrthoDB" id="128483at2"/>
<proteinExistence type="predicted"/>
<name>A0A1H5SPC1_9BACT</name>
<accession>A0A1H5SPC1</accession>
<keyword evidence="2" id="KW-0732">Signal</keyword>